<dbReference type="PRINTS" id="PR00344">
    <property type="entry name" value="BCTRLSENSOR"/>
</dbReference>
<keyword evidence="9" id="KW-0067">ATP-binding</keyword>
<evidence type="ECO:0000256" key="1">
    <source>
        <dbReference type="ARBA" id="ARBA00000085"/>
    </source>
</evidence>
<evidence type="ECO:0000256" key="6">
    <source>
        <dbReference type="SAM" id="Coils"/>
    </source>
</evidence>
<dbReference type="InterPro" id="IPR036097">
    <property type="entry name" value="HisK_dim/P_sf"/>
</dbReference>
<dbReference type="InterPro" id="IPR050351">
    <property type="entry name" value="BphY/WalK/GraS-like"/>
</dbReference>
<dbReference type="InterPro" id="IPR003661">
    <property type="entry name" value="HisK_dim/P_dom"/>
</dbReference>
<evidence type="ECO:0000256" key="5">
    <source>
        <dbReference type="ARBA" id="ARBA00022777"/>
    </source>
</evidence>
<evidence type="ECO:0000256" key="7">
    <source>
        <dbReference type="SAM" id="Phobius"/>
    </source>
</evidence>
<dbReference type="GO" id="GO:0005524">
    <property type="term" value="F:ATP binding"/>
    <property type="evidence" value="ECO:0007669"/>
    <property type="project" value="UniProtKB-KW"/>
</dbReference>
<dbReference type="Gene3D" id="1.10.287.130">
    <property type="match status" value="1"/>
</dbReference>
<feature type="transmembrane region" description="Helical" evidence="7">
    <location>
        <begin position="125"/>
        <end position="145"/>
    </location>
</feature>
<evidence type="ECO:0000256" key="2">
    <source>
        <dbReference type="ARBA" id="ARBA00012438"/>
    </source>
</evidence>
<reference evidence="9" key="1">
    <citation type="journal article" date="2014" name="Int. J. Syst. Evol. Microbiol.">
        <title>Complete genome of a new Firmicutes species belonging to the dominant human colonic microbiota ('Ruminococcus bicirculans') reveals two chromosomes and a selective capacity to utilize plant glucans.</title>
        <authorList>
            <consortium name="NISC Comparative Sequencing Program"/>
            <person name="Wegmann U."/>
            <person name="Louis P."/>
            <person name="Goesmann A."/>
            <person name="Henrissat B."/>
            <person name="Duncan S.H."/>
            <person name="Flint H.J."/>
        </authorList>
    </citation>
    <scope>NUCLEOTIDE SEQUENCE</scope>
    <source>
        <strain evidence="9">CECT 8869</strain>
    </source>
</reference>
<dbReference type="EMBL" id="JAUKUC010000001">
    <property type="protein sequence ID" value="MDO1511771.1"/>
    <property type="molecule type" value="Genomic_DNA"/>
</dbReference>
<dbReference type="Pfam" id="PF02518">
    <property type="entry name" value="HATPase_c"/>
    <property type="match status" value="1"/>
</dbReference>
<dbReference type="CDD" id="cd00082">
    <property type="entry name" value="HisKA"/>
    <property type="match status" value="1"/>
</dbReference>
<organism evidence="9 10">
    <name type="scientific">Maribacter confluentis</name>
    <dbReference type="NCBI Taxonomy" id="1656093"/>
    <lineage>
        <taxon>Bacteria</taxon>
        <taxon>Pseudomonadati</taxon>
        <taxon>Bacteroidota</taxon>
        <taxon>Flavobacteriia</taxon>
        <taxon>Flavobacteriales</taxon>
        <taxon>Flavobacteriaceae</taxon>
        <taxon>Maribacter</taxon>
    </lineage>
</organism>
<gene>
    <name evidence="9" type="ORF">Q2T41_03715</name>
</gene>
<accession>A0ABT8RNQ2</accession>
<sequence>MIKNVNHNAPDQNINENSLLDHIGLITLLSALFTFFMFLYTMFNNTRLLQIIAFVIFLGFALGFIMNILKLEKATRLYMSLFPPTMFMIIIVLIGGFFGQALAFATMAFLAFIAYRNKPKIRLAIIIYDIMAFIVPTLYITFYGPILGVINLPYDEILVYIACLTWLSQTFRVYDETKTRKYTNELEKNNTMLKANEKALQKAQSNLEKQNQKLYDLNQDLNKKNKQIEEFTFIVTHDLKSPLNNINIISHHLLDQPDTTTFKEFKEHFQHLEGSSTRMTSLVLGLLEYAETGNSDKMKVINCQEIVQQIITDHSQLIKNNRATVLINDLPNIVGRERDIRMLFQNLLHNALKFSSVRNAPKIVISSDEKDNFYQFKMSDNGIGISKDQQQNIFKAFNKLHHQSEFEGSGIGLYGCKRVVEIHEGDIWVESIKDQGSTFYFTISKNLQVQEYSQPVH</sequence>
<keyword evidence="7" id="KW-1133">Transmembrane helix</keyword>
<dbReference type="Proteomes" id="UP001168579">
    <property type="component" value="Unassembled WGS sequence"/>
</dbReference>
<comment type="caution">
    <text evidence="9">The sequence shown here is derived from an EMBL/GenBank/DDBJ whole genome shotgun (WGS) entry which is preliminary data.</text>
</comment>
<feature type="transmembrane region" description="Helical" evidence="7">
    <location>
        <begin position="48"/>
        <end position="66"/>
    </location>
</feature>
<evidence type="ECO:0000259" key="8">
    <source>
        <dbReference type="PROSITE" id="PS50109"/>
    </source>
</evidence>
<evidence type="ECO:0000313" key="10">
    <source>
        <dbReference type="Proteomes" id="UP001168579"/>
    </source>
</evidence>
<keyword evidence="7" id="KW-0812">Transmembrane</keyword>
<dbReference type="InterPro" id="IPR004358">
    <property type="entry name" value="Sig_transdc_His_kin-like_C"/>
</dbReference>
<dbReference type="PANTHER" id="PTHR42878">
    <property type="entry name" value="TWO-COMPONENT HISTIDINE KINASE"/>
    <property type="match status" value="1"/>
</dbReference>
<keyword evidence="3" id="KW-0597">Phosphoprotein</keyword>
<proteinExistence type="predicted"/>
<name>A0ABT8RNQ2_9FLAO</name>
<evidence type="ECO:0000313" key="9">
    <source>
        <dbReference type="EMBL" id="MDO1511771.1"/>
    </source>
</evidence>
<keyword evidence="9" id="KW-0547">Nucleotide-binding</keyword>
<dbReference type="RefSeq" id="WP_304434999.1">
    <property type="nucleotide sequence ID" value="NZ_JAUKUC010000001.1"/>
</dbReference>
<feature type="domain" description="Histidine kinase" evidence="8">
    <location>
        <begin position="234"/>
        <end position="447"/>
    </location>
</feature>
<dbReference type="PROSITE" id="PS50109">
    <property type="entry name" value="HIS_KIN"/>
    <property type="match status" value="1"/>
</dbReference>
<comment type="catalytic activity">
    <reaction evidence="1">
        <text>ATP + protein L-histidine = ADP + protein N-phospho-L-histidine.</text>
        <dbReference type="EC" id="2.7.13.3"/>
    </reaction>
</comment>
<keyword evidence="10" id="KW-1185">Reference proteome</keyword>
<dbReference type="Gene3D" id="3.30.565.10">
    <property type="entry name" value="Histidine kinase-like ATPase, C-terminal domain"/>
    <property type="match status" value="1"/>
</dbReference>
<dbReference type="SMART" id="SM00387">
    <property type="entry name" value="HATPase_c"/>
    <property type="match status" value="1"/>
</dbReference>
<protein>
    <recommendedName>
        <fullName evidence="2">histidine kinase</fullName>
        <ecNumber evidence="2">2.7.13.3</ecNumber>
    </recommendedName>
</protein>
<feature type="transmembrane region" description="Helical" evidence="7">
    <location>
        <begin position="23"/>
        <end position="41"/>
    </location>
</feature>
<keyword evidence="7" id="KW-0472">Membrane</keyword>
<dbReference type="SUPFAM" id="SSF55874">
    <property type="entry name" value="ATPase domain of HSP90 chaperone/DNA topoisomerase II/histidine kinase"/>
    <property type="match status" value="1"/>
</dbReference>
<feature type="coiled-coil region" evidence="6">
    <location>
        <begin position="183"/>
        <end position="227"/>
    </location>
</feature>
<dbReference type="EC" id="2.7.13.3" evidence="2"/>
<keyword evidence="5" id="KW-0418">Kinase</keyword>
<keyword evidence="4" id="KW-0808">Transferase</keyword>
<reference evidence="9" key="2">
    <citation type="submission" date="2023-06" db="EMBL/GenBank/DDBJ databases">
        <authorList>
            <person name="Lucena T."/>
            <person name="Sun Q."/>
        </authorList>
    </citation>
    <scope>NUCLEOTIDE SEQUENCE</scope>
    <source>
        <strain evidence="9">CECT 8869</strain>
    </source>
</reference>
<dbReference type="InterPro" id="IPR005467">
    <property type="entry name" value="His_kinase_dom"/>
</dbReference>
<dbReference type="InterPro" id="IPR003594">
    <property type="entry name" value="HATPase_dom"/>
</dbReference>
<evidence type="ECO:0000256" key="4">
    <source>
        <dbReference type="ARBA" id="ARBA00022679"/>
    </source>
</evidence>
<feature type="transmembrane region" description="Helical" evidence="7">
    <location>
        <begin position="86"/>
        <end position="113"/>
    </location>
</feature>
<dbReference type="PANTHER" id="PTHR42878:SF15">
    <property type="entry name" value="BACTERIOPHYTOCHROME"/>
    <property type="match status" value="1"/>
</dbReference>
<dbReference type="SUPFAM" id="SSF47384">
    <property type="entry name" value="Homodimeric domain of signal transducing histidine kinase"/>
    <property type="match status" value="1"/>
</dbReference>
<evidence type="ECO:0000256" key="3">
    <source>
        <dbReference type="ARBA" id="ARBA00022553"/>
    </source>
</evidence>
<keyword evidence="6" id="KW-0175">Coiled coil</keyword>
<dbReference type="InterPro" id="IPR036890">
    <property type="entry name" value="HATPase_C_sf"/>
</dbReference>